<dbReference type="InterPro" id="IPR016181">
    <property type="entry name" value="Acyl_CoA_acyltransferase"/>
</dbReference>
<dbReference type="AlphaFoldDB" id="A0A1C6V9F4"/>
<proteinExistence type="predicted"/>
<dbReference type="EMBL" id="FMIB01000002">
    <property type="protein sequence ID" value="SCL62993.1"/>
    <property type="molecule type" value="Genomic_DNA"/>
</dbReference>
<evidence type="ECO:0000313" key="3">
    <source>
        <dbReference type="Proteomes" id="UP000198605"/>
    </source>
</evidence>
<evidence type="ECO:0000259" key="1">
    <source>
        <dbReference type="PROSITE" id="PS51186"/>
    </source>
</evidence>
<dbReference type="Pfam" id="PF13302">
    <property type="entry name" value="Acetyltransf_3"/>
    <property type="match status" value="1"/>
</dbReference>
<feature type="domain" description="N-acetyltransferase" evidence="1">
    <location>
        <begin position="34"/>
        <end position="196"/>
    </location>
</feature>
<keyword evidence="2" id="KW-0808">Transferase</keyword>
<protein>
    <submittedName>
        <fullName evidence="2">Protein N-acetyltransferase, RimJ/RimL family</fullName>
    </submittedName>
</protein>
<name>A0A1C6V9F4_9ACTN</name>
<dbReference type="Gene3D" id="3.40.630.30">
    <property type="match status" value="1"/>
</dbReference>
<gene>
    <name evidence="2" type="ORF">GA0070603_3510</name>
</gene>
<dbReference type="PROSITE" id="PS51186">
    <property type="entry name" value="GNAT"/>
    <property type="match status" value="1"/>
</dbReference>
<dbReference type="SUPFAM" id="SSF55729">
    <property type="entry name" value="Acyl-CoA N-acyltransferases (Nat)"/>
    <property type="match status" value="1"/>
</dbReference>
<dbReference type="InterPro" id="IPR051531">
    <property type="entry name" value="N-acetyltransferase"/>
</dbReference>
<dbReference type="PANTHER" id="PTHR43792:SF16">
    <property type="entry name" value="N-ACETYLTRANSFERASE DOMAIN-CONTAINING PROTEIN"/>
    <property type="match status" value="1"/>
</dbReference>
<accession>A0A1C6V9F4</accession>
<dbReference type="OrthoDB" id="3533156at2"/>
<reference evidence="3" key="1">
    <citation type="submission" date="2016-06" db="EMBL/GenBank/DDBJ databases">
        <authorList>
            <person name="Varghese N."/>
            <person name="Submissions Spin"/>
        </authorList>
    </citation>
    <scope>NUCLEOTIDE SEQUENCE [LARGE SCALE GENOMIC DNA]</scope>
    <source>
        <strain evidence="3">DSM 44151</strain>
    </source>
</reference>
<keyword evidence="3" id="KW-1185">Reference proteome</keyword>
<dbReference type="InterPro" id="IPR000182">
    <property type="entry name" value="GNAT_dom"/>
</dbReference>
<evidence type="ECO:0000313" key="2">
    <source>
        <dbReference type="EMBL" id="SCL62993.1"/>
    </source>
</evidence>
<organism evidence="2 3">
    <name type="scientific">Micromonospora chersina</name>
    <dbReference type="NCBI Taxonomy" id="47854"/>
    <lineage>
        <taxon>Bacteria</taxon>
        <taxon>Bacillati</taxon>
        <taxon>Actinomycetota</taxon>
        <taxon>Actinomycetes</taxon>
        <taxon>Micromonosporales</taxon>
        <taxon>Micromonosporaceae</taxon>
        <taxon>Micromonospora</taxon>
    </lineage>
</organism>
<sequence>MPQPLLRTDRLLLVPLADRHLDLEVELDSDPEVLRYLVGRARSRDEVIDSHAQRMALAGTVDGLGFWMAFGTEGGAPGSTPPAGEDDGEFVGLMMLPPAHGPDQPDDPTVAELGYRLLRRHWRKGLASEASRALLRHAFDTVGQSRVIAQTMAVNTGSRRVMEAVGMRHVRTFFPPFDDPLPGSDQGEVEYEMTRETWNAGLHAVNRDE</sequence>
<dbReference type="RefSeq" id="WP_091315019.1">
    <property type="nucleotide sequence ID" value="NZ_FMIB01000002.1"/>
</dbReference>
<dbReference type="STRING" id="47854.GA0070603_3510"/>
<dbReference type="PANTHER" id="PTHR43792">
    <property type="entry name" value="GNAT FAMILY, PUTATIVE (AFU_ORTHOLOGUE AFUA_3G00765)-RELATED-RELATED"/>
    <property type="match status" value="1"/>
</dbReference>
<dbReference type="GO" id="GO:0016747">
    <property type="term" value="F:acyltransferase activity, transferring groups other than amino-acyl groups"/>
    <property type="evidence" value="ECO:0007669"/>
    <property type="project" value="InterPro"/>
</dbReference>
<dbReference type="GeneID" id="43280148"/>
<dbReference type="Proteomes" id="UP000198605">
    <property type="component" value="Unassembled WGS sequence"/>
</dbReference>